<keyword evidence="2" id="KW-0732">Signal</keyword>
<keyword evidence="4" id="KW-1185">Reference proteome</keyword>
<evidence type="ECO:0000313" key="3">
    <source>
        <dbReference type="EMBL" id="KAK6501975.1"/>
    </source>
</evidence>
<evidence type="ECO:0000313" key="4">
    <source>
        <dbReference type="Proteomes" id="UP001370758"/>
    </source>
</evidence>
<feature type="region of interest" description="Disordered" evidence="1">
    <location>
        <begin position="355"/>
        <end position="389"/>
    </location>
</feature>
<name>A0AAV9W4V1_9PEZI</name>
<dbReference type="Proteomes" id="UP001370758">
    <property type="component" value="Unassembled WGS sequence"/>
</dbReference>
<accession>A0AAV9W4V1</accession>
<comment type="caution">
    <text evidence="3">The sequence shown here is derived from an EMBL/GenBank/DDBJ whole genome shotgun (WGS) entry which is preliminary data.</text>
</comment>
<dbReference type="AlphaFoldDB" id="A0AAV9W4V1"/>
<reference evidence="3 4" key="1">
    <citation type="submission" date="2023-08" db="EMBL/GenBank/DDBJ databases">
        <authorList>
            <person name="Palmer J.M."/>
        </authorList>
    </citation>
    <scope>NUCLEOTIDE SEQUENCE [LARGE SCALE GENOMIC DNA]</scope>
    <source>
        <strain evidence="3 4">TWF481</strain>
    </source>
</reference>
<organism evidence="3 4">
    <name type="scientific">Arthrobotrys musiformis</name>
    <dbReference type="NCBI Taxonomy" id="47236"/>
    <lineage>
        <taxon>Eukaryota</taxon>
        <taxon>Fungi</taxon>
        <taxon>Dikarya</taxon>
        <taxon>Ascomycota</taxon>
        <taxon>Pezizomycotina</taxon>
        <taxon>Orbiliomycetes</taxon>
        <taxon>Orbiliales</taxon>
        <taxon>Orbiliaceae</taxon>
        <taxon>Arthrobotrys</taxon>
    </lineage>
</organism>
<evidence type="ECO:0000256" key="2">
    <source>
        <dbReference type="SAM" id="SignalP"/>
    </source>
</evidence>
<feature type="signal peptide" evidence="2">
    <location>
        <begin position="1"/>
        <end position="21"/>
    </location>
</feature>
<proteinExistence type="predicted"/>
<evidence type="ECO:0000256" key="1">
    <source>
        <dbReference type="SAM" id="MobiDB-lite"/>
    </source>
</evidence>
<protein>
    <submittedName>
        <fullName evidence="3">Uncharacterized protein</fullName>
    </submittedName>
</protein>
<sequence>MKPPSVLWLFLSALELQLVKGIAIDNSPASGNGDTEGIDYDLYLRDLPHDEVPPLHHLLAIRDQTSHVPISNTRITPGELLDHILETNPSLKPASVDTMGGKYRFDRYTFNESVWNGGLADMLSHPPVVTKGKLSDLENAEAQAEDPHSERQHSKRVMAQYQSDDIYDTTAPGVVKPAGVKEIFRKGSRDVSFISVDPIFMARCFTDKGKYVYAKYDVLREVSDYYCTLFDVHMYKITRSIGFNDLGEFSLGTIYKAVKLEGPGSPTMRVNFQFIYQPKGYANGQFWYPMSIFTGIQGICNKIMRNFFAYETSPPDCRGGSGQDTRGGWMGIDVGDKENDRMVFRWAVDPYVRRSKEHDFPDPYPDEEKNNGLPRTDPKDIVHWKTGRE</sequence>
<feature type="chain" id="PRO_5043664882" evidence="2">
    <location>
        <begin position="22"/>
        <end position="389"/>
    </location>
</feature>
<dbReference type="EMBL" id="JAVHJL010000006">
    <property type="protein sequence ID" value="KAK6501975.1"/>
    <property type="molecule type" value="Genomic_DNA"/>
</dbReference>
<gene>
    <name evidence="3" type="ORF">TWF481_009794</name>
</gene>